<dbReference type="Gene3D" id="3.90.550.10">
    <property type="entry name" value="Spore Coat Polysaccharide Biosynthesis Protein SpsA, Chain A"/>
    <property type="match status" value="1"/>
</dbReference>
<dbReference type="PANTHER" id="PTHR42866:SF1">
    <property type="entry name" value="SPORE COAT POLYSACCHARIDE BIOSYNTHESIS PROTEIN SPSF"/>
    <property type="match status" value="1"/>
</dbReference>
<dbReference type="InterPro" id="IPR003329">
    <property type="entry name" value="Cytidylyl_trans"/>
</dbReference>
<keyword evidence="2" id="KW-1185">Reference proteome</keyword>
<organism evidence="1 2">
    <name type="scientific">Caulobacter henricii</name>
    <dbReference type="NCBI Taxonomy" id="69395"/>
    <lineage>
        <taxon>Bacteria</taxon>
        <taxon>Pseudomonadati</taxon>
        <taxon>Pseudomonadota</taxon>
        <taxon>Alphaproteobacteria</taxon>
        <taxon>Caulobacterales</taxon>
        <taxon>Caulobacteraceae</taxon>
        <taxon>Caulobacter</taxon>
    </lineage>
</organism>
<dbReference type="Pfam" id="PF02348">
    <property type="entry name" value="CTP_transf_3"/>
    <property type="match status" value="1"/>
</dbReference>
<dbReference type="STRING" id="69395.AQ619_13975"/>
<gene>
    <name evidence="1" type="ORF">AQ619_13975</name>
</gene>
<dbReference type="Proteomes" id="UP000056905">
    <property type="component" value="Chromosome"/>
</dbReference>
<dbReference type="OrthoDB" id="9801052at2"/>
<accession>A0A0N7JHU4</accession>
<sequence>MILAVLQARMSSTRLPGKVLMPILRQPMIVRQIERLARSRRIDRLVVATSDQPDDDVLVEAVRKEGIAVHRGPLDNVLERFIGALDAHPADHVVRLTADCPLADPDLIDATIDLHLATGADYASNSPEGAAFPKGLDVEVITAQGLRRAARQADSQEAREHVTWDVWNHPDQWKIAWLPAEPGQDAIRWTVDRPDDYAFVATVYDQLYPANRHFTSDDIKAFVASRPDLMMYGGDRRG</sequence>
<reference evidence="1 2" key="1">
    <citation type="submission" date="2015-10" db="EMBL/GenBank/DDBJ databases">
        <title>Conservation of the essential genome among Caulobacter and Brevundimonas species.</title>
        <authorList>
            <person name="Scott D."/>
            <person name="Ely B."/>
        </authorList>
    </citation>
    <scope>NUCLEOTIDE SEQUENCE [LARGE SCALE GENOMIC DNA]</scope>
    <source>
        <strain evidence="1 2">CB4</strain>
    </source>
</reference>
<dbReference type="RefSeq" id="WP_062148831.1">
    <property type="nucleotide sequence ID" value="NZ_CP013002.1"/>
</dbReference>
<protein>
    <submittedName>
        <fullName evidence="1">Flagellin modification protein FlmC</fullName>
    </submittedName>
</protein>
<dbReference type="SUPFAM" id="SSF53448">
    <property type="entry name" value="Nucleotide-diphospho-sugar transferases"/>
    <property type="match status" value="1"/>
</dbReference>
<proteinExistence type="predicted"/>
<keyword evidence="1" id="KW-0966">Cell projection</keyword>
<dbReference type="InterPro" id="IPR029044">
    <property type="entry name" value="Nucleotide-diphossugar_trans"/>
</dbReference>
<evidence type="ECO:0000313" key="2">
    <source>
        <dbReference type="Proteomes" id="UP000056905"/>
    </source>
</evidence>
<dbReference type="GO" id="GO:0005829">
    <property type="term" value="C:cytosol"/>
    <property type="evidence" value="ECO:0007669"/>
    <property type="project" value="TreeGrafter"/>
</dbReference>
<dbReference type="KEGG" id="chq:AQ619_13975"/>
<dbReference type="CDD" id="cd02518">
    <property type="entry name" value="GT2_SpsF"/>
    <property type="match status" value="1"/>
</dbReference>
<evidence type="ECO:0000313" key="1">
    <source>
        <dbReference type="EMBL" id="ALL14362.1"/>
    </source>
</evidence>
<keyword evidence="1" id="KW-0282">Flagellum</keyword>
<dbReference type="PANTHER" id="PTHR42866">
    <property type="entry name" value="3-DEOXY-MANNO-OCTULOSONATE CYTIDYLYLTRANSFERASE"/>
    <property type="match status" value="1"/>
</dbReference>
<dbReference type="EMBL" id="CP013002">
    <property type="protein sequence ID" value="ALL14362.1"/>
    <property type="molecule type" value="Genomic_DNA"/>
</dbReference>
<dbReference type="AlphaFoldDB" id="A0A0N7JHU4"/>
<name>A0A0N7JHU4_9CAUL</name>
<keyword evidence="1" id="KW-0969">Cilium</keyword>